<feature type="transmembrane region" description="Helical" evidence="1">
    <location>
        <begin position="56"/>
        <end position="74"/>
    </location>
</feature>
<dbReference type="EMBL" id="NWTM01000001">
    <property type="protein sequence ID" value="RYC45760.1"/>
    <property type="molecule type" value="Genomic_DNA"/>
</dbReference>
<comment type="caution">
    <text evidence="2">The sequence shown here is derived from an EMBL/GenBank/DDBJ whole genome shotgun (WGS) entry which is preliminary data.</text>
</comment>
<proteinExistence type="predicted"/>
<sequence length="108" mass="12690">MKKITPVSIIIFTYTWFLIFISLVFSSLKEESFIDGDEIKNICDAVRVFVVDDHRGPMALAILVAIIPVIAYSIKTKFKKIILNFSLMFFFLVWCLGFIYKYRDCLWF</sequence>
<dbReference type="InterPro" id="IPR022553">
    <property type="entry name" value="DUF2645"/>
</dbReference>
<evidence type="ECO:0000313" key="2">
    <source>
        <dbReference type="EMBL" id="RYC45760.1"/>
    </source>
</evidence>
<name>A0A9X8P6U4_9GAMM</name>
<keyword evidence="1" id="KW-0472">Membrane</keyword>
<dbReference type="Proteomes" id="UP001138460">
    <property type="component" value="Unassembled WGS sequence"/>
</dbReference>
<keyword evidence="1" id="KW-1133">Transmembrane helix</keyword>
<dbReference type="RefSeq" id="WP_129712805.1">
    <property type="nucleotide sequence ID" value="NZ_JBEHFA010000003.1"/>
</dbReference>
<organism evidence="2 3">
    <name type="scientific">Pectobacterium zantedeschiae</name>
    <dbReference type="NCBI Taxonomy" id="2034769"/>
    <lineage>
        <taxon>Bacteria</taxon>
        <taxon>Pseudomonadati</taxon>
        <taxon>Pseudomonadota</taxon>
        <taxon>Gammaproteobacteria</taxon>
        <taxon>Enterobacterales</taxon>
        <taxon>Pectobacteriaceae</taxon>
        <taxon>Pectobacterium</taxon>
    </lineage>
</organism>
<accession>A0A9X8P6U4</accession>
<keyword evidence="1" id="KW-0812">Transmembrane</keyword>
<protein>
    <submittedName>
        <fullName evidence="2">DUF2645 family protein</fullName>
    </submittedName>
</protein>
<feature type="transmembrane region" description="Helical" evidence="1">
    <location>
        <begin position="81"/>
        <end position="100"/>
    </location>
</feature>
<evidence type="ECO:0000313" key="3">
    <source>
        <dbReference type="Proteomes" id="UP001138460"/>
    </source>
</evidence>
<keyword evidence="3" id="KW-1185">Reference proteome</keyword>
<dbReference type="Pfam" id="PF10840">
    <property type="entry name" value="DUF2645"/>
    <property type="match status" value="1"/>
</dbReference>
<dbReference type="AlphaFoldDB" id="A0A9X8P6U4"/>
<dbReference type="OrthoDB" id="6594879at2"/>
<reference evidence="2 3" key="1">
    <citation type="journal article" date="2018" name="Syst. Appl. Microbiol.">
        <title>Pectobacterium zantedeschiae sp. nov. a new species of a soft rot pathogen isolated from Calla lily (Zantedeschia spp.).</title>
        <authorList>
            <person name="Waleron M."/>
            <person name="Misztak A."/>
            <person name="Waleron M."/>
            <person name="Franczuk M."/>
            <person name="Jonca J."/>
            <person name="Wielgomas B."/>
            <person name="Mikicinski A."/>
            <person name="Popovic T."/>
            <person name="Waleron K."/>
        </authorList>
    </citation>
    <scope>NUCLEOTIDE SEQUENCE [LARGE SCALE GENOMIC DNA]</scope>
    <source>
        <strain evidence="2 3">9M</strain>
    </source>
</reference>
<evidence type="ECO:0000256" key="1">
    <source>
        <dbReference type="SAM" id="Phobius"/>
    </source>
</evidence>
<feature type="transmembrane region" description="Helical" evidence="1">
    <location>
        <begin position="7"/>
        <end position="28"/>
    </location>
</feature>
<gene>
    <name evidence="2" type="ORF">CLR69_12570</name>
</gene>